<gene>
    <name evidence="1" type="ORF">OEA41_010132</name>
</gene>
<reference evidence="1" key="1">
    <citation type="submission" date="2022-11" db="EMBL/GenBank/DDBJ databases">
        <title>Chromosomal genome sequence assembly and mating type (MAT) locus characterization of the leprose asexual lichenized fungus Lepraria neglecta (Nyl.) Erichsen.</title>
        <authorList>
            <person name="Allen J.L."/>
            <person name="Pfeffer B."/>
        </authorList>
    </citation>
    <scope>NUCLEOTIDE SEQUENCE</scope>
    <source>
        <strain evidence="1">Allen 5258</strain>
    </source>
</reference>
<evidence type="ECO:0000313" key="1">
    <source>
        <dbReference type="EMBL" id="KAK3167007.1"/>
    </source>
</evidence>
<comment type="caution">
    <text evidence="1">The sequence shown here is derived from an EMBL/GenBank/DDBJ whole genome shotgun (WGS) entry which is preliminary data.</text>
</comment>
<dbReference type="AlphaFoldDB" id="A0AAE0DDJ4"/>
<dbReference type="Proteomes" id="UP001276659">
    <property type="component" value="Unassembled WGS sequence"/>
</dbReference>
<organism evidence="1 2">
    <name type="scientific">Lepraria neglecta</name>
    <dbReference type="NCBI Taxonomy" id="209136"/>
    <lineage>
        <taxon>Eukaryota</taxon>
        <taxon>Fungi</taxon>
        <taxon>Dikarya</taxon>
        <taxon>Ascomycota</taxon>
        <taxon>Pezizomycotina</taxon>
        <taxon>Lecanoromycetes</taxon>
        <taxon>OSLEUM clade</taxon>
        <taxon>Lecanoromycetidae</taxon>
        <taxon>Lecanorales</taxon>
        <taxon>Lecanorineae</taxon>
        <taxon>Stereocaulaceae</taxon>
        <taxon>Lepraria</taxon>
    </lineage>
</organism>
<dbReference type="EMBL" id="JASNWA010000011">
    <property type="protein sequence ID" value="KAK3167007.1"/>
    <property type="molecule type" value="Genomic_DNA"/>
</dbReference>
<protein>
    <submittedName>
        <fullName evidence="1">Uncharacterized protein</fullName>
    </submittedName>
</protein>
<proteinExistence type="predicted"/>
<name>A0AAE0DDJ4_9LECA</name>
<keyword evidence="2" id="KW-1185">Reference proteome</keyword>
<accession>A0AAE0DDJ4</accession>
<evidence type="ECO:0000313" key="2">
    <source>
        <dbReference type="Proteomes" id="UP001276659"/>
    </source>
</evidence>
<sequence>MSSSVPSLPVSVHNLFLFRFKILGVAEVSLKMTKVIQEAELMEQWLPAKPIADMEAFYIVYDNNRSPMVFSIGSEGKLYLIKKNAKGVNELLELSSKFNVPKNHRAVALNVTQDSQLMTCIAFATEEKGKASSLNIVLPFKPSNIDWSLADLSSWLLNPNQASFSIKRLLMGVGTIDNEHPFLAATLSVPGEMRVDIRHVAVDLKAGSWSWEQGLQYPYNAGTMTDLCFGSLPLGDGVFGLDMTQGKPAITFVTYSKSPAGLSTKIVLNLPVIPGVRSLTTSLDEEGYTNLLVGGHGILHMSAQACSDSKVTHGAVVEPTIKGDLMKGIQKLYTSQDKSFLTIWLQNSEDDILYQRFTYETQPDDQGDVLLLKPKANVVPLMSSTTGGVRFTALYNSITQSRSLFVLGKDGQITLMSQAVAIRCLIAFYAIPEACC</sequence>